<dbReference type="RefSeq" id="WP_260593393.1">
    <property type="nucleotide sequence ID" value="NZ_CP104003.1"/>
</dbReference>
<dbReference type="Gene3D" id="3.40.720.10">
    <property type="entry name" value="Alkaline Phosphatase, subunit A"/>
    <property type="match status" value="1"/>
</dbReference>
<reference evidence="1" key="1">
    <citation type="submission" date="2022-09" db="EMBL/GenBank/DDBJ databases">
        <title>Diverse halophilic archaea isolated from saline environments.</title>
        <authorList>
            <person name="Cui H.-L."/>
        </authorList>
    </citation>
    <scope>NUCLEOTIDE SEQUENCE</scope>
    <source>
        <strain evidence="1">ZS-35-S2</strain>
    </source>
</reference>
<dbReference type="GeneID" id="74944741"/>
<dbReference type="Proteomes" id="UP001057580">
    <property type="component" value="Chromosome"/>
</dbReference>
<sequence>MYTLEDLGRAVRSPRAVARELNRLCHTRLGTREFNPAGIDIFEADWDNLVILDACRHDTFAEQSDLPGQLEFRISRGAATSEFVRANFSGRHEHDTVYLTANSWYRRLRDDIDASVHDYIDLHMGDEDGTYHSEEFRVVVPEVVTEQARQVSKKYPDKRLIVHYIQPHHPFIGPTGREHFRANSSSLEEILRDSPEATPERVVKAYRENLDIALDAVGDLLPSLPGKTVVTADHGEMLGDRHQFVPIRDFGHQNGLYNEPLTKVPWHVIDNGDRKRIVADEPGGDDDDVDLEQLEQRLRDLGYKM</sequence>
<gene>
    <name evidence="1" type="ORF">N0B31_19925</name>
</gene>
<keyword evidence="2" id="KW-1185">Reference proteome</keyword>
<dbReference type="EMBL" id="CP104003">
    <property type="protein sequence ID" value="UWM54373.1"/>
    <property type="molecule type" value="Genomic_DNA"/>
</dbReference>
<accession>A0A9E7R2Q1</accession>
<organism evidence="1 2">
    <name type="scientific">Salinirubellus salinus</name>
    <dbReference type="NCBI Taxonomy" id="1364945"/>
    <lineage>
        <taxon>Archaea</taxon>
        <taxon>Methanobacteriati</taxon>
        <taxon>Methanobacteriota</taxon>
        <taxon>Stenosarchaea group</taxon>
        <taxon>Halobacteria</taxon>
        <taxon>Halobacteriales</taxon>
        <taxon>Natronomonadaceae</taxon>
        <taxon>Salinirubellus</taxon>
    </lineage>
</organism>
<protein>
    <submittedName>
        <fullName evidence="1">Uncharacterized protein</fullName>
    </submittedName>
</protein>
<evidence type="ECO:0000313" key="1">
    <source>
        <dbReference type="EMBL" id="UWM54373.1"/>
    </source>
</evidence>
<dbReference type="SUPFAM" id="SSF53649">
    <property type="entry name" value="Alkaline phosphatase-like"/>
    <property type="match status" value="1"/>
</dbReference>
<dbReference type="AlphaFoldDB" id="A0A9E7R2Q1"/>
<dbReference type="KEGG" id="ssai:N0B31_19925"/>
<name>A0A9E7R2Q1_9EURY</name>
<evidence type="ECO:0000313" key="2">
    <source>
        <dbReference type="Proteomes" id="UP001057580"/>
    </source>
</evidence>
<dbReference type="InterPro" id="IPR017850">
    <property type="entry name" value="Alkaline_phosphatase_core_sf"/>
</dbReference>
<proteinExistence type="predicted"/>